<evidence type="ECO:0000256" key="1">
    <source>
        <dbReference type="SAM" id="SignalP"/>
    </source>
</evidence>
<keyword evidence="4" id="KW-1185">Reference proteome</keyword>
<gene>
    <name evidence="3" type="ORF">B7G68_15565</name>
</gene>
<name>A0ABM6TIW6_9CAUL</name>
<dbReference type="Proteomes" id="UP000240527">
    <property type="component" value="Chromosome"/>
</dbReference>
<reference evidence="3 4" key="1">
    <citation type="journal article" date="2015" name="Biotechnol. Bioeng.">
        <title>Genome sequence and phenotypic characterization of Caulobacter segnis.</title>
        <authorList>
            <person name="Patel S."/>
            <person name="Fletcher B."/>
            <person name="Scott D.C."/>
            <person name="Ely B."/>
        </authorList>
    </citation>
    <scope>NUCLEOTIDE SEQUENCE [LARGE SCALE GENOMIC DNA]</scope>
    <source>
        <strain evidence="3 4">TK0059</strain>
    </source>
</reference>
<dbReference type="RefSeq" id="WP_013080129.1">
    <property type="nucleotide sequence ID" value="NZ_CP027850.1"/>
</dbReference>
<dbReference type="InterPro" id="IPR023614">
    <property type="entry name" value="Porin_dom_sf"/>
</dbReference>
<dbReference type="Gene3D" id="2.40.160.10">
    <property type="entry name" value="Porin"/>
    <property type="match status" value="1"/>
</dbReference>
<organism evidence="3 4">
    <name type="scientific">Caulobacter segnis</name>
    <dbReference type="NCBI Taxonomy" id="88688"/>
    <lineage>
        <taxon>Bacteria</taxon>
        <taxon>Pseudomonadati</taxon>
        <taxon>Pseudomonadota</taxon>
        <taxon>Alphaproteobacteria</taxon>
        <taxon>Caulobacterales</taxon>
        <taxon>Caulobacteraceae</taxon>
        <taxon>Caulobacter</taxon>
    </lineage>
</organism>
<feature type="signal peptide" evidence="1">
    <location>
        <begin position="1"/>
        <end position="18"/>
    </location>
</feature>
<sequence length="398" mass="42759">MRQHVLLALAGVSALAFAASARAAEAPAQTGQLLLEARTRYELYDPDGPNAEAVTTRLRLGWRQPLAKTLTALIEMEAVRALVDDYADGVHAKSGKATLPDPETVELNRAALEWKPTAAVGVDVGRQRIVFGNARFVGNSGWRQNEQTFDAVKLTAKPAQSVTLTYAYADRVRRPLGRKSSQGVWRGDAHMLHAEADLGAIGRATAYAVLLDFDNAASQSSKTFGARLAGARVLGPGLSGTWELEHAHQTDWGGNPQGFSLDYDVAALGLKTTRSALSLNLERLEGDGVHAFQTPLASLHGFQGLSDVIGATPAKGVRDVFLRGTTTVGVKQPLKLTGEAHDFDTTVGSQNLGREVDAMVSTPIAKGWTFELGVARFETQSRTYPDATRAWVSLDFKL</sequence>
<keyword evidence="1" id="KW-0732">Signal</keyword>
<evidence type="ECO:0000313" key="4">
    <source>
        <dbReference type="Proteomes" id="UP000240527"/>
    </source>
</evidence>
<feature type="chain" id="PRO_5045940061" description="Alginate export domain-containing protein" evidence="1">
    <location>
        <begin position="19"/>
        <end position="398"/>
    </location>
</feature>
<accession>A0ABM6TIW6</accession>
<dbReference type="Pfam" id="PF13372">
    <property type="entry name" value="Alginate_exp"/>
    <property type="match status" value="1"/>
</dbReference>
<evidence type="ECO:0000259" key="2">
    <source>
        <dbReference type="Pfam" id="PF13372"/>
    </source>
</evidence>
<feature type="domain" description="Alginate export" evidence="2">
    <location>
        <begin position="72"/>
        <end position="250"/>
    </location>
</feature>
<protein>
    <recommendedName>
        <fullName evidence="2">Alginate export domain-containing protein</fullName>
    </recommendedName>
</protein>
<evidence type="ECO:0000313" key="3">
    <source>
        <dbReference type="EMBL" id="AVQ03138.1"/>
    </source>
</evidence>
<dbReference type="EMBL" id="CP027850">
    <property type="protein sequence ID" value="AVQ03138.1"/>
    <property type="molecule type" value="Genomic_DNA"/>
</dbReference>
<proteinExistence type="predicted"/>
<dbReference type="InterPro" id="IPR025388">
    <property type="entry name" value="Alginate_export_dom"/>
</dbReference>